<sequence length="171" mass="19536">MSRKWERMVVKNSKELNAKRKKSGHTPITAATNQEQMDIFKGRSWFLPALLVAVSLFFAIVSVTLYESQTLYWITVLGYFALGVMYFLRRPYIKIGRQKLATRRMGLDKVFGADEVESIAVQSGSVAIQLKGKKTRWVLSKFQNLYDIPAISARLKKFAETNGISYKDETV</sequence>
<dbReference type="EMBL" id="RBAH01000009">
    <property type="protein sequence ID" value="RKN84123.1"/>
    <property type="molecule type" value="Genomic_DNA"/>
</dbReference>
<proteinExistence type="predicted"/>
<dbReference type="Proteomes" id="UP000282311">
    <property type="component" value="Unassembled WGS sequence"/>
</dbReference>
<reference evidence="2 3" key="1">
    <citation type="journal article" date="2007" name="Int. J. Syst. Evol. Microbiol.">
        <title>Paenibacillus ginsengarvi sp. nov., isolated from soil from ginseng cultivation.</title>
        <authorList>
            <person name="Yoon M.H."/>
            <person name="Ten L.N."/>
            <person name="Im W.T."/>
        </authorList>
    </citation>
    <scope>NUCLEOTIDE SEQUENCE [LARGE SCALE GENOMIC DNA]</scope>
    <source>
        <strain evidence="2 3">KCTC 13059</strain>
    </source>
</reference>
<dbReference type="RefSeq" id="WP_120747858.1">
    <property type="nucleotide sequence ID" value="NZ_RBAH01000009.1"/>
</dbReference>
<evidence type="ECO:0000313" key="2">
    <source>
        <dbReference type="EMBL" id="RKN84123.1"/>
    </source>
</evidence>
<feature type="transmembrane region" description="Helical" evidence="1">
    <location>
        <begin position="71"/>
        <end position="88"/>
    </location>
</feature>
<keyword evidence="1" id="KW-0812">Transmembrane</keyword>
<accession>A0A3B0CEL4</accession>
<organism evidence="2 3">
    <name type="scientific">Paenibacillus ginsengarvi</name>
    <dbReference type="NCBI Taxonomy" id="400777"/>
    <lineage>
        <taxon>Bacteria</taxon>
        <taxon>Bacillati</taxon>
        <taxon>Bacillota</taxon>
        <taxon>Bacilli</taxon>
        <taxon>Bacillales</taxon>
        <taxon>Paenibacillaceae</taxon>
        <taxon>Paenibacillus</taxon>
    </lineage>
</organism>
<evidence type="ECO:0000313" key="3">
    <source>
        <dbReference type="Proteomes" id="UP000282311"/>
    </source>
</evidence>
<keyword evidence="1" id="KW-1133">Transmembrane helix</keyword>
<feature type="transmembrane region" description="Helical" evidence="1">
    <location>
        <begin position="45"/>
        <end position="65"/>
    </location>
</feature>
<dbReference type="OrthoDB" id="2598858at2"/>
<name>A0A3B0CEL4_9BACL</name>
<keyword evidence="3" id="KW-1185">Reference proteome</keyword>
<evidence type="ECO:0008006" key="4">
    <source>
        <dbReference type="Google" id="ProtNLM"/>
    </source>
</evidence>
<comment type="caution">
    <text evidence="2">The sequence shown here is derived from an EMBL/GenBank/DDBJ whole genome shotgun (WGS) entry which is preliminary data.</text>
</comment>
<gene>
    <name evidence="2" type="ORF">D7M11_14015</name>
</gene>
<protein>
    <recommendedName>
        <fullName evidence="4">Methyltransferase</fullName>
    </recommendedName>
</protein>
<keyword evidence="1" id="KW-0472">Membrane</keyword>
<evidence type="ECO:0000256" key="1">
    <source>
        <dbReference type="SAM" id="Phobius"/>
    </source>
</evidence>
<dbReference type="AlphaFoldDB" id="A0A3B0CEL4"/>